<dbReference type="InterPro" id="IPR028082">
    <property type="entry name" value="Peripla_BP_I"/>
</dbReference>
<keyword evidence="6" id="KW-1185">Reference proteome</keyword>
<proteinExistence type="predicted"/>
<dbReference type="PANTHER" id="PTHR30146">
    <property type="entry name" value="LACI-RELATED TRANSCRIPTIONAL REPRESSOR"/>
    <property type="match status" value="1"/>
</dbReference>
<evidence type="ECO:0000313" key="5">
    <source>
        <dbReference type="EMBL" id="BBO31179.1"/>
    </source>
</evidence>
<dbReference type="Pfam" id="PF12833">
    <property type="entry name" value="HTH_18"/>
    <property type="match status" value="1"/>
</dbReference>
<gene>
    <name evidence="5" type="ORF">PLANPX_0791</name>
</gene>
<dbReference type="EMBL" id="AP021861">
    <property type="protein sequence ID" value="BBO31179.1"/>
    <property type="molecule type" value="Genomic_DNA"/>
</dbReference>
<reference evidence="6" key="1">
    <citation type="submission" date="2019-10" db="EMBL/GenBank/DDBJ databases">
        <title>Lacipirellula parvula gen. nov., sp. nov., representing a lineage of planctomycetes widespread in freshwater anoxic habitats, and description of the family Lacipirellulaceae.</title>
        <authorList>
            <person name="Dedysh S.N."/>
            <person name="Kulichevskaya I.S."/>
            <person name="Beletsky A.V."/>
            <person name="Rakitin A.L."/>
            <person name="Mardanov A.V."/>
            <person name="Ivanova A.A."/>
            <person name="Saltykova V.X."/>
            <person name="Rijpstra W.I.C."/>
            <person name="Sinninghe Damste J.S."/>
            <person name="Ravin N.V."/>
        </authorList>
    </citation>
    <scope>NUCLEOTIDE SEQUENCE [LARGE SCALE GENOMIC DNA]</scope>
    <source>
        <strain evidence="6">PX69</strain>
    </source>
</reference>
<dbReference type="InterPro" id="IPR018060">
    <property type="entry name" value="HTH_AraC"/>
</dbReference>
<keyword evidence="1" id="KW-0805">Transcription regulation</keyword>
<accession>A0A5K7XDS3</accession>
<evidence type="ECO:0000256" key="3">
    <source>
        <dbReference type="ARBA" id="ARBA00023163"/>
    </source>
</evidence>
<protein>
    <recommendedName>
        <fullName evidence="4">HTH araC/xylS-type domain-containing protein</fullName>
    </recommendedName>
</protein>
<evidence type="ECO:0000256" key="1">
    <source>
        <dbReference type="ARBA" id="ARBA00023015"/>
    </source>
</evidence>
<dbReference type="Pfam" id="PF13377">
    <property type="entry name" value="Peripla_BP_3"/>
    <property type="match status" value="1"/>
</dbReference>
<keyword evidence="3" id="KW-0804">Transcription</keyword>
<dbReference type="PROSITE" id="PS01124">
    <property type="entry name" value="HTH_ARAC_FAMILY_2"/>
    <property type="match status" value="1"/>
</dbReference>
<dbReference type="SMART" id="SM00342">
    <property type="entry name" value="HTH_ARAC"/>
    <property type="match status" value="1"/>
</dbReference>
<evidence type="ECO:0000313" key="6">
    <source>
        <dbReference type="Proteomes" id="UP000326837"/>
    </source>
</evidence>
<dbReference type="PANTHER" id="PTHR30146:SF24">
    <property type="entry name" value="XYLOSE OPERON REGULATORY PROTEIN"/>
    <property type="match status" value="1"/>
</dbReference>
<name>A0A5K7XDS3_9BACT</name>
<dbReference type="InterPro" id="IPR054031">
    <property type="entry name" value="XylR_PBP1"/>
</dbReference>
<evidence type="ECO:0000259" key="4">
    <source>
        <dbReference type="PROSITE" id="PS01124"/>
    </source>
</evidence>
<dbReference type="InterPro" id="IPR009057">
    <property type="entry name" value="Homeodomain-like_sf"/>
</dbReference>
<dbReference type="RefSeq" id="WP_152097365.1">
    <property type="nucleotide sequence ID" value="NZ_AP021861.1"/>
</dbReference>
<dbReference type="SUPFAM" id="SSF53822">
    <property type="entry name" value="Periplasmic binding protein-like I"/>
    <property type="match status" value="1"/>
</dbReference>
<dbReference type="Proteomes" id="UP000326837">
    <property type="component" value="Chromosome"/>
</dbReference>
<dbReference type="KEGG" id="lpav:PLANPX_0791"/>
<sequence length="390" mass="43720">MKQDIPKVALLIETSRGYGRAMLRGIVRYGRLHGPWRFYVTPGDFEQALPQMKQWGGTGIIARIETAKIAQVIAAAKLPTIALDISQNLPTDLPQLAKFSEICSDSVAAARLAAEHLMERGFHQYAFVGEPGRLWSHNRERGFCERLAEAGFKPIVYDCPRRRHGGRWDREQSILADWLSQLPKPIGLMACNDDRGRQVLDACRAAGISVPLEVAVIGVDNDELLCELADPPMSSVALAAEAGGYRAAALLDRMMSGEVKKRERLVVEPTYVVERRSTEASAVHDPEVAEALQLMHNHAAEQIGIDDIVEHLQISRRALELKFKNTINRTPYDELQRVRLVRAQRLLLETDFPIPKVAELSGYGSGAYLAQVFQKQLHKTPAQFRREHRH</sequence>
<dbReference type="GO" id="GO:0003700">
    <property type="term" value="F:DNA-binding transcription factor activity"/>
    <property type="evidence" value="ECO:0007669"/>
    <property type="project" value="InterPro"/>
</dbReference>
<dbReference type="GO" id="GO:0000976">
    <property type="term" value="F:transcription cis-regulatory region binding"/>
    <property type="evidence" value="ECO:0007669"/>
    <property type="project" value="TreeGrafter"/>
</dbReference>
<evidence type="ECO:0000256" key="2">
    <source>
        <dbReference type="ARBA" id="ARBA00023125"/>
    </source>
</evidence>
<dbReference type="Gene3D" id="3.40.50.2300">
    <property type="match status" value="2"/>
</dbReference>
<keyword evidence="2" id="KW-0238">DNA-binding</keyword>
<dbReference type="Pfam" id="PF22177">
    <property type="entry name" value="PBP1_XylR"/>
    <property type="match status" value="1"/>
</dbReference>
<dbReference type="AlphaFoldDB" id="A0A5K7XDS3"/>
<organism evidence="5 6">
    <name type="scientific">Lacipirellula parvula</name>
    <dbReference type="NCBI Taxonomy" id="2650471"/>
    <lineage>
        <taxon>Bacteria</taxon>
        <taxon>Pseudomonadati</taxon>
        <taxon>Planctomycetota</taxon>
        <taxon>Planctomycetia</taxon>
        <taxon>Pirellulales</taxon>
        <taxon>Lacipirellulaceae</taxon>
        <taxon>Lacipirellula</taxon>
    </lineage>
</organism>
<dbReference type="CDD" id="cd01543">
    <property type="entry name" value="PBP1_XylR"/>
    <property type="match status" value="1"/>
</dbReference>
<feature type="domain" description="HTH araC/xylS-type" evidence="4">
    <location>
        <begin position="289"/>
        <end position="387"/>
    </location>
</feature>
<dbReference type="Gene3D" id="1.10.10.60">
    <property type="entry name" value="Homeodomain-like"/>
    <property type="match status" value="1"/>
</dbReference>
<dbReference type="InterPro" id="IPR046335">
    <property type="entry name" value="LacI/GalR-like_sensor"/>
</dbReference>
<dbReference type="SUPFAM" id="SSF46689">
    <property type="entry name" value="Homeodomain-like"/>
    <property type="match status" value="1"/>
</dbReference>